<organism evidence="1 2">
    <name type="scientific">Gracilibacillus pellucidus</name>
    <dbReference type="NCBI Taxonomy" id="3095368"/>
    <lineage>
        <taxon>Bacteria</taxon>
        <taxon>Bacillati</taxon>
        <taxon>Bacillota</taxon>
        <taxon>Bacilli</taxon>
        <taxon>Bacillales</taxon>
        <taxon>Bacillaceae</taxon>
        <taxon>Gracilibacillus</taxon>
    </lineage>
</organism>
<protein>
    <submittedName>
        <fullName evidence="1">Sporulation integral membrane protein YtvI</fullName>
    </submittedName>
</protein>
<evidence type="ECO:0000313" key="1">
    <source>
        <dbReference type="EMBL" id="MDX8046696.1"/>
    </source>
</evidence>
<sequence length="374" mass="43059">MLTKQMTGRILYLLGIVSLFILIIYLIVQFLFPLFLACIIALILYPIIRLMHKHLKIPYVWSCVLALLFAIVGTLITIFYIGFEILQGIIYLTKQLPDNFRFVTEQVLQQFNHWVQPFLQKVNQYIHSLPDEQHLLVEEQLAEISISLADKLAYLLEITLNWIGAQVASLPESITIIIFSLLCTFFICKDWDKFYQYTIKKIPNSYVHLGQTIITQLKTKFMKYLRAQLILISITFCIILVGLTIFQVKHSLTIALLMALVDLIPIIGTGIIFVPWSLYLFMTGETTLAICLFSLYLFVLIQKEILEPKIVSNALGIHPILTILAIYLGFQLFGVKGIWLGPLTLFIIKACSEAQLFHLIWRYIKHNQISVDKS</sequence>
<name>A0ACC6M725_9BACI</name>
<comment type="caution">
    <text evidence="1">The sequence shown here is derived from an EMBL/GenBank/DDBJ whole genome shotgun (WGS) entry which is preliminary data.</text>
</comment>
<evidence type="ECO:0000313" key="2">
    <source>
        <dbReference type="Proteomes" id="UP001277972"/>
    </source>
</evidence>
<gene>
    <name evidence="1" type="primary">ytvI</name>
    <name evidence="1" type="ORF">SH601_11955</name>
</gene>
<dbReference type="EMBL" id="JAWZSR010000006">
    <property type="protein sequence ID" value="MDX8046696.1"/>
    <property type="molecule type" value="Genomic_DNA"/>
</dbReference>
<keyword evidence="2" id="KW-1185">Reference proteome</keyword>
<proteinExistence type="predicted"/>
<dbReference type="Proteomes" id="UP001277972">
    <property type="component" value="Unassembled WGS sequence"/>
</dbReference>
<accession>A0ACC6M725</accession>
<reference evidence="1" key="1">
    <citation type="submission" date="2023-11" db="EMBL/GenBank/DDBJ databases">
        <title>Gracilibacillus pellucida a moderately halophilic bacterium isolated from saline soil in Xinjiang province.</title>
        <authorList>
            <person name="Zhang Z."/>
            <person name="Tan F."/>
            <person name="Wang Y."/>
            <person name="Xia M."/>
        </authorList>
    </citation>
    <scope>NUCLEOTIDE SEQUENCE</scope>
    <source>
        <strain evidence="1">S3-1-1</strain>
    </source>
</reference>